<protein>
    <submittedName>
        <fullName evidence="1">DUF3261 domain-containing protein</fullName>
    </submittedName>
</protein>
<sequence>MLRPSWLDRSTKGALLAAAVLLAGCTKKEEVPARLGLRLAPAALGESISVQQHLTVQRPGGTNDLDAALEVDPNKVSLVGLALGMRVLSLEFDGKELLEWRHPMLPKQVRAADVLEDVQLTVWPAAEIARVLPAGWTIEEQGLRRTLRREGVVVATIDYSGTPRWKGKAVLDNLRYKYKLTIESAAE</sequence>
<dbReference type="InterPro" id="IPR021675">
    <property type="entry name" value="DUF3261"/>
</dbReference>
<evidence type="ECO:0000313" key="1">
    <source>
        <dbReference type="EMBL" id="QOL48345.1"/>
    </source>
</evidence>
<dbReference type="Proteomes" id="UP000593875">
    <property type="component" value="Chromosome"/>
</dbReference>
<dbReference type="PROSITE" id="PS51257">
    <property type="entry name" value="PROKAR_LIPOPROTEIN"/>
    <property type="match status" value="1"/>
</dbReference>
<evidence type="ECO:0000313" key="2">
    <source>
        <dbReference type="Proteomes" id="UP000593875"/>
    </source>
</evidence>
<dbReference type="RefSeq" id="WP_193685391.1">
    <property type="nucleotide sequence ID" value="NZ_CP062941.1"/>
</dbReference>
<name>A0A7L9U2B9_9BURK</name>
<proteinExistence type="predicted"/>
<dbReference type="KEGG" id="mlir:LPB04_15335"/>
<organism evidence="1 2">
    <name type="scientific">Massilia litorea</name>
    <dbReference type="NCBI Taxonomy" id="2769491"/>
    <lineage>
        <taxon>Bacteria</taxon>
        <taxon>Pseudomonadati</taxon>
        <taxon>Pseudomonadota</taxon>
        <taxon>Betaproteobacteria</taxon>
        <taxon>Burkholderiales</taxon>
        <taxon>Oxalobacteraceae</taxon>
        <taxon>Telluria group</taxon>
        <taxon>Massilia</taxon>
    </lineage>
</organism>
<dbReference type="Pfam" id="PF11659">
    <property type="entry name" value="DUF3261"/>
    <property type="match status" value="1"/>
</dbReference>
<accession>A0A7L9U2B9</accession>
<dbReference type="AlphaFoldDB" id="A0A7L9U2B9"/>
<dbReference type="EMBL" id="CP062941">
    <property type="protein sequence ID" value="QOL48345.1"/>
    <property type="molecule type" value="Genomic_DNA"/>
</dbReference>
<reference evidence="1 2" key="1">
    <citation type="submission" date="2020-10" db="EMBL/GenBank/DDBJ databases">
        <title>Genome sequencing of Massilia sp. LPB0304.</title>
        <authorList>
            <person name="Kim J."/>
        </authorList>
    </citation>
    <scope>NUCLEOTIDE SEQUENCE [LARGE SCALE GENOMIC DNA]</scope>
    <source>
        <strain evidence="1 2">LPB0304</strain>
    </source>
</reference>
<gene>
    <name evidence="1" type="ORF">LPB04_15335</name>
</gene>
<keyword evidence="2" id="KW-1185">Reference proteome</keyword>